<dbReference type="AlphaFoldDB" id="A0ABD5W7T4"/>
<feature type="transmembrane region" description="Helical" evidence="5">
    <location>
        <begin position="152"/>
        <end position="172"/>
    </location>
</feature>
<feature type="transmembrane region" description="Helical" evidence="5">
    <location>
        <begin position="68"/>
        <end position="87"/>
    </location>
</feature>
<keyword evidence="8" id="KW-1185">Reference proteome</keyword>
<dbReference type="RefSeq" id="WP_284031385.1">
    <property type="nucleotide sequence ID" value="NZ_CP126154.1"/>
</dbReference>
<feature type="transmembrane region" description="Helical" evidence="5">
    <location>
        <begin position="123"/>
        <end position="140"/>
    </location>
</feature>
<dbReference type="GO" id="GO:0016020">
    <property type="term" value="C:membrane"/>
    <property type="evidence" value="ECO:0007669"/>
    <property type="project" value="UniProtKB-SubCell"/>
</dbReference>
<evidence type="ECO:0000313" key="7">
    <source>
        <dbReference type="EMBL" id="MFC7068505.1"/>
    </source>
</evidence>
<dbReference type="PANTHER" id="PTHR32322:SF2">
    <property type="entry name" value="EAMA DOMAIN-CONTAINING PROTEIN"/>
    <property type="match status" value="1"/>
</dbReference>
<sequence>MSSLRNAALFLALGLCWGGSFPAIEVGLTELRPLLLGAYRFDLGALVALGYVFATADDPLPRTRADRGAVVVAAVLFVVANIAFLAYGQQYTTGGVASIVYSLNPILTTFFTVWLLGEGSLDLRGYVGVALGVVGVGIVAQPSPSALGGETTVGVALVFVAAVAVSLGSVLTRRLNPESDALPRTAWGMALGAVMLHGLSLAAGEPQPLPTALSPVVLASLAFLGVFASAIAYAIYFGLLDLLGPFEINLVSYVVPVVATVAGAAVLSEPVTPLTVVGFCVVVAGFALLKREAIRRELRSRRDSYAG</sequence>
<evidence type="ECO:0000256" key="5">
    <source>
        <dbReference type="SAM" id="Phobius"/>
    </source>
</evidence>
<evidence type="ECO:0000256" key="3">
    <source>
        <dbReference type="ARBA" id="ARBA00022989"/>
    </source>
</evidence>
<accession>A0ABD5W7T4</accession>
<dbReference type="PANTHER" id="PTHR32322">
    <property type="entry name" value="INNER MEMBRANE TRANSPORTER"/>
    <property type="match status" value="1"/>
</dbReference>
<feature type="domain" description="EamA" evidence="6">
    <location>
        <begin position="8"/>
        <end position="139"/>
    </location>
</feature>
<feature type="transmembrane region" description="Helical" evidence="5">
    <location>
        <begin position="216"/>
        <end position="236"/>
    </location>
</feature>
<feature type="transmembrane region" description="Helical" evidence="5">
    <location>
        <begin position="184"/>
        <end position="204"/>
    </location>
</feature>
<keyword evidence="2 5" id="KW-0812">Transmembrane</keyword>
<evidence type="ECO:0000256" key="1">
    <source>
        <dbReference type="ARBA" id="ARBA00004141"/>
    </source>
</evidence>
<comment type="caution">
    <text evidence="7">The sequence shown here is derived from an EMBL/GenBank/DDBJ whole genome shotgun (WGS) entry which is preliminary data.</text>
</comment>
<keyword evidence="4 5" id="KW-0472">Membrane</keyword>
<organism evidence="7 8">
    <name type="scientific">Halobaculum lipolyticum</name>
    <dbReference type="NCBI Taxonomy" id="3032001"/>
    <lineage>
        <taxon>Archaea</taxon>
        <taxon>Methanobacteriati</taxon>
        <taxon>Methanobacteriota</taxon>
        <taxon>Stenosarchaea group</taxon>
        <taxon>Halobacteria</taxon>
        <taxon>Halobacteriales</taxon>
        <taxon>Haloferacaceae</taxon>
        <taxon>Halobaculum</taxon>
    </lineage>
</organism>
<dbReference type="Pfam" id="PF00892">
    <property type="entry name" value="EamA"/>
    <property type="match status" value="2"/>
</dbReference>
<dbReference type="Proteomes" id="UP001596461">
    <property type="component" value="Unassembled WGS sequence"/>
</dbReference>
<dbReference type="InterPro" id="IPR037185">
    <property type="entry name" value="EmrE-like"/>
</dbReference>
<feature type="transmembrane region" description="Helical" evidence="5">
    <location>
        <begin position="38"/>
        <end position="56"/>
    </location>
</feature>
<evidence type="ECO:0000313" key="8">
    <source>
        <dbReference type="Proteomes" id="UP001596461"/>
    </source>
</evidence>
<dbReference type="InterPro" id="IPR050638">
    <property type="entry name" value="AA-Vitamin_Transporters"/>
</dbReference>
<evidence type="ECO:0000259" key="6">
    <source>
        <dbReference type="Pfam" id="PF00892"/>
    </source>
</evidence>
<dbReference type="InterPro" id="IPR000620">
    <property type="entry name" value="EamA_dom"/>
</dbReference>
<dbReference type="GeneID" id="81126276"/>
<gene>
    <name evidence="7" type="ORF">ACFQL9_02535</name>
</gene>
<feature type="transmembrane region" description="Helical" evidence="5">
    <location>
        <begin position="99"/>
        <end position="116"/>
    </location>
</feature>
<name>A0ABD5W7T4_9EURY</name>
<feature type="transmembrane region" description="Helical" evidence="5">
    <location>
        <begin position="273"/>
        <end position="289"/>
    </location>
</feature>
<reference evidence="7 8" key="1">
    <citation type="journal article" date="2019" name="Int. J. Syst. Evol. Microbiol.">
        <title>The Global Catalogue of Microorganisms (GCM) 10K type strain sequencing project: providing services to taxonomists for standard genome sequencing and annotation.</title>
        <authorList>
            <consortium name="The Broad Institute Genomics Platform"/>
            <consortium name="The Broad Institute Genome Sequencing Center for Infectious Disease"/>
            <person name="Wu L."/>
            <person name="Ma J."/>
        </authorList>
    </citation>
    <scope>NUCLEOTIDE SEQUENCE [LARGE SCALE GENOMIC DNA]</scope>
    <source>
        <strain evidence="7 8">DT31</strain>
    </source>
</reference>
<dbReference type="SUPFAM" id="SSF103481">
    <property type="entry name" value="Multidrug resistance efflux transporter EmrE"/>
    <property type="match status" value="2"/>
</dbReference>
<protein>
    <submittedName>
        <fullName evidence="7">DMT family transporter</fullName>
    </submittedName>
</protein>
<evidence type="ECO:0000256" key="2">
    <source>
        <dbReference type="ARBA" id="ARBA00022692"/>
    </source>
</evidence>
<dbReference type="EMBL" id="JBHTAH010000001">
    <property type="protein sequence ID" value="MFC7068505.1"/>
    <property type="molecule type" value="Genomic_DNA"/>
</dbReference>
<evidence type="ECO:0000256" key="4">
    <source>
        <dbReference type="ARBA" id="ARBA00023136"/>
    </source>
</evidence>
<proteinExistence type="predicted"/>
<feature type="transmembrane region" description="Helical" evidence="5">
    <location>
        <begin position="248"/>
        <end position="267"/>
    </location>
</feature>
<feature type="domain" description="EamA" evidence="6">
    <location>
        <begin position="153"/>
        <end position="289"/>
    </location>
</feature>
<keyword evidence="3 5" id="KW-1133">Transmembrane helix</keyword>
<comment type="subcellular location">
    <subcellularLocation>
        <location evidence="1">Membrane</location>
        <topology evidence="1">Multi-pass membrane protein</topology>
    </subcellularLocation>
</comment>